<organism evidence="8 9">
    <name type="scientific">Nitratireductor arenosus</name>
    <dbReference type="NCBI Taxonomy" id="2682096"/>
    <lineage>
        <taxon>Bacteria</taxon>
        <taxon>Pseudomonadati</taxon>
        <taxon>Pseudomonadota</taxon>
        <taxon>Alphaproteobacteria</taxon>
        <taxon>Hyphomicrobiales</taxon>
        <taxon>Phyllobacteriaceae</taxon>
        <taxon>Nitratireductor</taxon>
    </lineage>
</organism>
<dbReference type="InterPro" id="IPR053967">
    <property type="entry name" value="LlgE_F_G-like_D1"/>
</dbReference>
<dbReference type="GO" id="GO:0071978">
    <property type="term" value="P:bacterial-type flagellum-dependent swarming motility"/>
    <property type="evidence" value="ECO:0007669"/>
    <property type="project" value="TreeGrafter"/>
</dbReference>
<comment type="subcellular location">
    <subcellularLocation>
        <location evidence="1 4">Bacterial flagellum basal body</location>
    </subcellularLocation>
</comment>
<dbReference type="InterPro" id="IPR010930">
    <property type="entry name" value="Flg_bb/hook_C_dom"/>
</dbReference>
<dbReference type="AlphaFoldDB" id="A0A844QJD6"/>
<dbReference type="InterPro" id="IPR001444">
    <property type="entry name" value="Flag_bb_rod_N"/>
</dbReference>
<evidence type="ECO:0000259" key="5">
    <source>
        <dbReference type="Pfam" id="PF00460"/>
    </source>
</evidence>
<accession>A0A844QJD6</accession>
<comment type="caution">
    <text evidence="8">The sequence shown here is derived from an EMBL/GenBank/DDBJ whole genome shotgun (WGS) entry which is preliminary data.</text>
</comment>
<dbReference type="RefSeq" id="WP_343040917.1">
    <property type="nucleotide sequence ID" value="NZ_WPHG01000005.1"/>
</dbReference>
<evidence type="ECO:0000256" key="4">
    <source>
        <dbReference type="RuleBase" id="RU362116"/>
    </source>
</evidence>
<dbReference type="InterPro" id="IPR020013">
    <property type="entry name" value="Flagellar_FlgE/F/G"/>
</dbReference>
<dbReference type="PANTHER" id="PTHR30435:SF19">
    <property type="entry name" value="FLAGELLAR BASAL-BODY ROD PROTEIN FLGG"/>
    <property type="match status" value="1"/>
</dbReference>
<dbReference type="EMBL" id="WPHG01000005">
    <property type="protein sequence ID" value="MVA99317.1"/>
    <property type="molecule type" value="Genomic_DNA"/>
</dbReference>
<dbReference type="PANTHER" id="PTHR30435">
    <property type="entry name" value="FLAGELLAR PROTEIN"/>
    <property type="match status" value="1"/>
</dbReference>
<name>A0A844QJD6_9HYPH</name>
<dbReference type="Pfam" id="PF00460">
    <property type="entry name" value="Flg_bb_rod"/>
    <property type="match status" value="1"/>
</dbReference>
<keyword evidence="8" id="KW-0966">Cell projection</keyword>
<dbReference type="NCBIfam" id="NF009282">
    <property type="entry name" value="PRK12642.1"/>
    <property type="match status" value="1"/>
</dbReference>
<dbReference type="NCBIfam" id="TIGR02490">
    <property type="entry name" value="flgF"/>
    <property type="match status" value="1"/>
</dbReference>
<keyword evidence="3 4" id="KW-0975">Bacterial flagellum</keyword>
<comment type="similarity">
    <text evidence="2 4">Belongs to the flagella basal body rod proteins family.</text>
</comment>
<dbReference type="NCBIfam" id="TIGR03506">
    <property type="entry name" value="FlgEFG_subfam"/>
    <property type="match status" value="1"/>
</dbReference>
<reference evidence="8 9" key="1">
    <citation type="submission" date="2019-12" db="EMBL/GenBank/DDBJ databases">
        <title>Nitratireductor arenosus sp. nov., Isolated from sea sand, Jeju island, South Korea.</title>
        <authorList>
            <person name="Kim W."/>
        </authorList>
    </citation>
    <scope>NUCLEOTIDE SEQUENCE [LARGE SCALE GENOMIC DNA]</scope>
    <source>
        <strain evidence="8 9">CAU 1489</strain>
    </source>
</reference>
<evidence type="ECO:0000256" key="2">
    <source>
        <dbReference type="ARBA" id="ARBA00009677"/>
    </source>
</evidence>
<evidence type="ECO:0000313" key="8">
    <source>
        <dbReference type="EMBL" id="MVA99317.1"/>
    </source>
</evidence>
<feature type="domain" description="Flagellar basal-body/hook protein C-terminal" evidence="6">
    <location>
        <begin position="192"/>
        <end position="231"/>
    </location>
</feature>
<evidence type="ECO:0000256" key="1">
    <source>
        <dbReference type="ARBA" id="ARBA00004117"/>
    </source>
</evidence>
<comment type="subunit">
    <text evidence="4">The basal body constitutes a major portion of the flagellar organelle and consists of five rings (E,L,P,S, and M) mounted on a central rod. The rod consists of about 26 subunits of FlgG in the distal portion, and FlgB, FlgC and FlgF are thought to build up the proximal portion of the rod with about 6 subunits each.</text>
</comment>
<sequence length="239" mass="24807">MQTGLYVALSSQVALEKRLRTIADNVANANTVGFRATEVKFEDVVSQSGSDSVAYVSPGSTFLTATSGPVKQTGNPLDFAVRGDAWFAIDTPAGPVMTRDGRFTMLETGELVSTEGHPVLDAGGAPIQLDPFAGAPTAGSDGMLRQNGQPLGAIGLFTFAPGAEFARYGNSGVIPASPPEAVVDSLEVGVLQGFVEESNVNPVKEMTRLIMVQRAFENAASAIRESDKSLDGAVKALGG</sequence>
<evidence type="ECO:0000256" key="3">
    <source>
        <dbReference type="ARBA" id="ARBA00023143"/>
    </source>
</evidence>
<dbReference type="Proteomes" id="UP000463224">
    <property type="component" value="Unassembled WGS sequence"/>
</dbReference>
<evidence type="ECO:0000259" key="7">
    <source>
        <dbReference type="Pfam" id="PF22692"/>
    </source>
</evidence>
<keyword evidence="9" id="KW-1185">Reference proteome</keyword>
<dbReference type="InterPro" id="IPR037925">
    <property type="entry name" value="FlgE/F/G-like"/>
</dbReference>
<keyword evidence="8" id="KW-0282">Flagellum</keyword>
<dbReference type="SUPFAM" id="SSF117143">
    <property type="entry name" value="Flagellar hook protein flgE"/>
    <property type="match status" value="1"/>
</dbReference>
<feature type="domain" description="Flagellar hook protein FlgE/F/G-like D1" evidence="7">
    <location>
        <begin position="80"/>
        <end position="142"/>
    </location>
</feature>
<protein>
    <recommendedName>
        <fullName evidence="4">Flagellar basal-body rod protein FlgF</fullName>
    </recommendedName>
</protein>
<dbReference type="Pfam" id="PF22692">
    <property type="entry name" value="LlgE_F_G_D1"/>
    <property type="match status" value="1"/>
</dbReference>
<evidence type="ECO:0000259" key="6">
    <source>
        <dbReference type="Pfam" id="PF06429"/>
    </source>
</evidence>
<proteinExistence type="inferred from homology"/>
<feature type="domain" description="Flagellar basal body rod protein N-terminal" evidence="5">
    <location>
        <begin position="5"/>
        <end position="35"/>
    </location>
</feature>
<keyword evidence="8" id="KW-0969">Cilium</keyword>
<gene>
    <name evidence="8" type="primary">flgF</name>
    <name evidence="8" type="ORF">GN330_18895</name>
</gene>
<dbReference type="Pfam" id="PF06429">
    <property type="entry name" value="Flg_bbr_C"/>
    <property type="match status" value="1"/>
</dbReference>
<evidence type="ECO:0000313" key="9">
    <source>
        <dbReference type="Proteomes" id="UP000463224"/>
    </source>
</evidence>
<dbReference type="GO" id="GO:0030694">
    <property type="term" value="C:bacterial-type flagellum basal body, rod"/>
    <property type="evidence" value="ECO:0007669"/>
    <property type="project" value="UniProtKB-UniRule"/>
</dbReference>
<dbReference type="InterPro" id="IPR012836">
    <property type="entry name" value="FlgF"/>
</dbReference>